<dbReference type="VEuPathDB" id="FungiDB:ACJ73_06863"/>
<name>A0A1J9R2F0_9EURO</name>
<organism evidence="2 3">
    <name type="scientific">Blastomyces percursus</name>
    <dbReference type="NCBI Taxonomy" id="1658174"/>
    <lineage>
        <taxon>Eukaryota</taxon>
        <taxon>Fungi</taxon>
        <taxon>Dikarya</taxon>
        <taxon>Ascomycota</taxon>
        <taxon>Pezizomycotina</taxon>
        <taxon>Eurotiomycetes</taxon>
        <taxon>Eurotiomycetidae</taxon>
        <taxon>Onygenales</taxon>
        <taxon>Ajellomycetaceae</taxon>
        <taxon>Blastomyces</taxon>
    </lineage>
</organism>
<evidence type="ECO:0000256" key="1">
    <source>
        <dbReference type="SAM" id="MobiDB-lite"/>
    </source>
</evidence>
<evidence type="ECO:0000313" key="2">
    <source>
        <dbReference type="EMBL" id="OJD21797.1"/>
    </source>
</evidence>
<accession>A0A1J9R2F0</accession>
<comment type="caution">
    <text evidence="2">The sequence shown here is derived from an EMBL/GenBank/DDBJ whole genome shotgun (WGS) entry which is preliminary data.</text>
</comment>
<dbReference type="AlphaFoldDB" id="A0A1J9R2F0"/>
<evidence type="ECO:0000313" key="3">
    <source>
        <dbReference type="Proteomes" id="UP000242791"/>
    </source>
</evidence>
<gene>
    <name evidence="2" type="ORF">ACJ73_06863</name>
</gene>
<proteinExistence type="predicted"/>
<keyword evidence="3" id="KW-1185">Reference proteome</keyword>
<feature type="compositionally biased region" description="Low complexity" evidence="1">
    <location>
        <begin position="8"/>
        <end position="20"/>
    </location>
</feature>
<dbReference type="Proteomes" id="UP000242791">
    <property type="component" value="Unassembled WGS sequence"/>
</dbReference>
<protein>
    <submittedName>
        <fullName evidence="2">Uncharacterized protein</fullName>
    </submittedName>
</protein>
<reference evidence="2 3" key="1">
    <citation type="submission" date="2015-08" db="EMBL/GenBank/DDBJ databases">
        <title>Emmonsia species relationships and genome sequence.</title>
        <authorList>
            <person name="Cuomo C.A."/>
            <person name="Schwartz I.S."/>
            <person name="Kenyon C."/>
            <person name="De Hoog G.S."/>
            <person name="Govender N.P."/>
            <person name="Botha A."/>
            <person name="Moreno L."/>
            <person name="De Vries M."/>
            <person name="Munoz J.F."/>
            <person name="Stielow J.B."/>
        </authorList>
    </citation>
    <scope>NUCLEOTIDE SEQUENCE [LARGE SCALE GENOMIC DNA]</scope>
    <source>
        <strain evidence="2 3">EI222</strain>
    </source>
</reference>
<dbReference type="EMBL" id="LGTZ01001277">
    <property type="protein sequence ID" value="OJD21797.1"/>
    <property type="molecule type" value="Genomic_DNA"/>
</dbReference>
<sequence length="79" mass="8835">MAGVYPGTSRTHSESSTQSSDNFRNNALTYYTISSQNRLNPQASSLLPRSAILAPARRFLITPTLGYRKRDKREQGPFS</sequence>
<feature type="region of interest" description="Disordered" evidence="1">
    <location>
        <begin position="1"/>
        <end position="23"/>
    </location>
</feature>